<feature type="domain" description="Glutamate-ammonia ligase adenylyltransferase repeated" evidence="7">
    <location>
        <begin position="71"/>
        <end position="307"/>
    </location>
</feature>
<evidence type="ECO:0000256" key="2">
    <source>
        <dbReference type="ARBA" id="ARBA00022695"/>
    </source>
</evidence>
<evidence type="ECO:0000256" key="3">
    <source>
        <dbReference type="ARBA" id="ARBA00022741"/>
    </source>
</evidence>
<dbReference type="EC" id="2.7.7.42" evidence="9"/>
<dbReference type="Proteomes" id="UP000015346">
    <property type="component" value="Unassembled WGS sequence"/>
</dbReference>
<dbReference type="Pfam" id="PF08335">
    <property type="entry name" value="GlnD_UR_UTase"/>
    <property type="match status" value="1"/>
</dbReference>
<dbReference type="GO" id="GO:0008882">
    <property type="term" value="F:[glutamate-ammonia-ligase] adenylyltransferase activity"/>
    <property type="evidence" value="ECO:0007669"/>
    <property type="project" value="UniProtKB-EC"/>
</dbReference>
<evidence type="ECO:0000256" key="5">
    <source>
        <dbReference type="ARBA" id="ARBA00022842"/>
    </source>
</evidence>
<dbReference type="InterPro" id="IPR043519">
    <property type="entry name" value="NT_sf"/>
</dbReference>
<evidence type="ECO:0000313" key="10">
    <source>
        <dbReference type="Proteomes" id="UP000015346"/>
    </source>
</evidence>
<dbReference type="SUPFAM" id="SSF81593">
    <property type="entry name" value="Nucleotidyltransferase substrate binding subunit/domain"/>
    <property type="match status" value="1"/>
</dbReference>
<dbReference type="InterPro" id="IPR005190">
    <property type="entry name" value="GlnE_rpt_dom"/>
</dbReference>
<proteinExistence type="predicted"/>
<sequence>MTARWPDYPALRSQRAVGIFRRLRPEILRRLREAARPDEALTSFDAFLSGLPAGVQLFSLFEANPDLLRLMVEIAATSPALARYLSRNAGVLDAVIGGDFFAPWPGQQRLAESLGAAMAEAADYEAQLNAARRWAREWWFRIGVHHLQGLIDAAEAGQHYADLAGAVLDRLFPAVTAEFARRHGSGPGWGAVVLGMGSLGAGRLNAASDLDLIMIYEAGGEQSDGPAPLAPRAYFARLTQALLTALSAPMADGRLYAADMRLRPSGRQGPVATSWASFESYQRTEAWTWEHLALTRARVVAGAGDWQRLADRVERFRTDLVAGRRGDPRIPPDVAEMRARLAAHQGGDGPWDAKAGPGRLRDIELFAQTLALLAGSPRRGTAAQIGDGLAAGLIGPSEAQRLTAAADLFWRLQSAGRLLTEGRLDPAAVGEGGRRFLLRETGAETLEDLERRLAAAAADAEAIISTRLEAMP</sequence>
<evidence type="ECO:0000256" key="4">
    <source>
        <dbReference type="ARBA" id="ARBA00022840"/>
    </source>
</evidence>
<keyword evidence="6" id="KW-0511">Multifunctional enzyme</keyword>
<dbReference type="PANTHER" id="PTHR30621:SF0">
    <property type="entry name" value="BIFUNCTIONAL GLUTAMINE SYNTHETASE ADENYLYLTRANSFERASE_ADENYLYL-REMOVING ENZYME"/>
    <property type="match status" value="1"/>
</dbReference>
<keyword evidence="2 9" id="KW-0548">Nucleotidyltransferase</keyword>
<evidence type="ECO:0000256" key="1">
    <source>
        <dbReference type="ARBA" id="ARBA00022679"/>
    </source>
</evidence>
<dbReference type="Gene3D" id="1.20.120.330">
    <property type="entry name" value="Nucleotidyltransferases domain 2"/>
    <property type="match status" value="1"/>
</dbReference>
<dbReference type="AlphaFoldDB" id="S9S6W0"/>
<evidence type="ECO:0000259" key="8">
    <source>
        <dbReference type="Pfam" id="PF08335"/>
    </source>
</evidence>
<dbReference type="Pfam" id="PF03710">
    <property type="entry name" value="GlnE"/>
    <property type="match status" value="1"/>
</dbReference>
<name>S9S6W0_9RHOB</name>
<dbReference type="CDD" id="cd05401">
    <property type="entry name" value="NT_GlnE_GlnD_like"/>
    <property type="match status" value="1"/>
</dbReference>
<gene>
    <name evidence="9" type="ORF">ruthe_01651</name>
</gene>
<keyword evidence="10" id="KW-1185">Reference proteome</keyword>
<protein>
    <submittedName>
        <fullName evidence="9">Glutamine synthetase adenylyltransferase</fullName>
        <ecNumber evidence="9">2.7.7.42</ecNumber>
    </submittedName>
</protein>
<dbReference type="SUPFAM" id="SSF81301">
    <property type="entry name" value="Nucleotidyltransferase"/>
    <property type="match status" value="1"/>
</dbReference>
<dbReference type="HOGENOM" id="CLU_045976_0_0_5"/>
<keyword evidence="3" id="KW-0547">Nucleotide-binding</keyword>
<keyword evidence="5" id="KW-0460">Magnesium</keyword>
<dbReference type="EMBL" id="AOLV01000012">
    <property type="protein sequence ID" value="EPX85930.1"/>
    <property type="molecule type" value="Genomic_DNA"/>
</dbReference>
<keyword evidence="4" id="KW-0067">ATP-binding</keyword>
<dbReference type="InterPro" id="IPR023057">
    <property type="entry name" value="GlnE"/>
</dbReference>
<dbReference type="GO" id="GO:0005829">
    <property type="term" value="C:cytosol"/>
    <property type="evidence" value="ECO:0007669"/>
    <property type="project" value="TreeGrafter"/>
</dbReference>
<dbReference type="PANTHER" id="PTHR30621">
    <property type="entry name" value="GLUTAMINE SYNTHETASE ADENYLYLTRANSFERASE"/>
    <property type="match status" value="1"/>
</dbReference>
<evidence type="ECO:0000313" key="9">
    <source>
        <dbReference type="EMBL" id="EPX85930.1"/>
    </source>
</evidence>
<organism evidence="9 10">
    <name type="scientific">Rubellimicrobium thermophilum DSM 16684</name>
    <dbReference type="NCBI Taxonomy" id="1123069"/>
    <lineage>
        <taxon>Bacteria</taxon>
        <taxon>Pseudomonadati</taxon>
        <taxon>Pseudomonadota</taxon>
        <taxon>Alphaproteobacteria</taxon>
        <taxon>Rhodobacterales</taxon>
        <taxon>Roseobacteraceae</taxon>
        <taxon>Rubellimicrobium</taxon>
    </lineage>
</organism>
<evidence type="ECO:0000256" key="6">
    <source>
        <dbReference type="ARBA" id="ARBA00023268"/>
    </source>
</evidence>
<dbReference type="Gene3D" id="3.30.460.10">
    <property type="entry name" value="Beta Polymerase, domain 2"/>
    <property type="match status" value="1"/>
</dbReference>
<dbReference type="STRING" id="1123069.ruthe_01651"/>
<dbReference type="GO" id="GO:0000820">
    <property type="term" value="P:regulation of glutamine family amino acid metabolic process"/>
    <property type="evidence" value="ECO:0007669"/>
    <property type="project" value="TreeGrafter"/>
</dbReference>
<feature type="domain" description="PII-uridylyltransferase/Glutamine-synthetase adenylyltransferase" evidence="8">
    <location>
        <begin position="351"/>
        <end position="420"/>
    </location>
</feature>
<reference evidence="9 10" key="1">
    <citation type="journal article" date="2013" name="Stand. Genomic Sci.">
        <title>Genome sequence of the reddish-pigmented Rubellimicrobium thermophilum type strain (DSM 16684(T)), a member of the Roseobacter clade.</title>
        <authorList>
            <person name="Fiebig A."/>
            <person name="Riedel T."/>
            <person name="Gronow S."/>
            <person name="Petersen J."/>
            <person name="Klenk H.P."/>
            <person name="Goker M."/>
        </authorList>
    </citation>
    <scope>NUCLEOTIDE SEQUENCE [LARGE SCALE GENOMIC DNA]</scope>
    <source>
        <strain evidence="9 10">DSM 16684</strain>
    </source>
</reference>
<evidence type="ECO:0000259" key="7">
    <source>
        <dbReference type="Pfam" id="PF03710"/>
    </source>
</evidence>
<keyword evidence="1 9" id="KW-0808">Transferase</keyword>
<comment type="caution">
    <text evidence="9">The sequence shown here is derived from an EMBL/GenBank/DDBJ whole genome shotgun (WGS) entry which is preliminary data.</text>
</comment>
<accession>S9S6W0</accession>
<dbReference type="GO" id="GO:0005524">
    <property type="term" value="F:ATP binding"/>
    <property type="evidence" value="ECO:0007669"/>
    <property type="project" value="UniProtKB-KW"/>
</dbReference>
<dbReference type="InterPro" id="IPR013546">
    <property type="entry name" value="PII_UdlTrfase/GS_AdlTrfase"/>
</dbReference>
<dbReference type="PATRIC" id="fig|1123069.3.peg.1622"/>